<accession>A0A9P4GEW1</accession>
<reference evidence="4" key="1">
    <citation type="submission" date="2020-01" db="EMBL/GenBank/DDBJ databases">
        <authorList>
            <consortium name="DOE Joint Genome Institute"/>
            <person name="Haridas S."/>
            <person name="Albert R."/>
            <person name="Binder M."/>
            <person name="Bloem J."/>
            <person name="Labutti K."/>
            <person name="Salamov A."/>
            <person name="Andreopoulos B."/>
            <person name="Baker S.E."/>
            <person name="Barry K."/>
            <person name="Bills G."/>
            <person name="Bluhm B.H."/>
            <person name="Cannon C."/>
            <person name="Castanera R."/>
            <person name="Culley D.E."/>
            <person name="Daum C."/>
            <person name="Ezra D."/>
            <person name="Gonzalez J.B."/>
            <person name="Henrissat B."/>
            <person name="Kuo A."/>
            <person name="Liang C."/>
            <person name="Lipzen A."/>
            <person name="Lutzoni F."/>
            <person name="Magnuson J."/>
            <person name="Mondo S."/>
            <person name="Nolan M."/>
            <person name="Ohm R."/>
            <person name="Pangilinan J."/>
            <person name="Park H.-J."/>
            <person name="Ramirez L."/>
            <person name="Alfaro M."/>
            <person name="Sun H."/>
            <person name="Tritt A."/>
            <person name="Yoshinaga Y."/>
            <person name="Zwiers L.-H."/>
            <person name="Turgeon B.G."/>
            <person name="Goodwin S.B."/>
            <person name="Spatafora J.W."/>
            <person name="Crous P.W."/>
            <person name="Grigoriev I.V."/>
        </authorList>
    </citation>
    <scope>NUCLEOTIDE SEQUENCE</scope>
    <source>
        <strain evidence="4">CBS 394.84</strain>
    </source>
</reference>
<organism evidence="4 5">
    <name type="scientific">Cucurbitaria berberidis CBS 394.84</name>
    <dbReference type="NCBI Taxonomy" id="1168544"/>
    <lineage>
        <taxon>Eukaryota</taxon>
        <taxon>Fungi</taxon>
        <taxon>Dikarya</taxon>
        <taxon>Ascomycota</taxon>
        <taxon>Pezizomycotina</taxon>
        <taxon>Dothideomycetes</taxon>
        <taxon>Pleosporomycetidae</taxon>
        <taxon>Pleosporales</taxon>
        <taxon>Pleosporineae</taxon>
        <taxon>Cucurbitariaceae</taxon>
        <taxon>Cucurbitaria</taxon>
    </lineage>
</organism>
<evidence type="ECO:0000313" key="4">
    <source>
        <dbReference type="EMBL" id="KAF1843954.1"/>
    </source>
</evidence>
<name>A0A9P4GEW1_9PLEO</name>
<dbReference type="AlphaFoldDB" id="A0A9P4GEW1"/>
<dbReference type="GeneID" id="63853394"/>
<evidence type="ECO:0000256" key="1">
    <source>
        <dbReference type="ARBA" id="ARBA00023002"/>
    </source>
</evidence>
<evidence type="ECO:0000313" key="5">
    <source>
        <dbReference type="Proteomes" id="UP000800039"/>
    </source>
</evidence>
<feature type="region of interest" description="Disordered" evidence="2">
    <location>
        <begin position="787"/>
        <end position="825"/>
    </location>
</feature>
<feature type="compositionally biased region" description="Polar residues" evidence="2">
    <location>
        <begin position="804"/>
        <end position="814"/>
    </location>
</feature>
<evidence type="ECO:0000259" key="3">
    <source>
        <dbReference type="SMART" id="SM00903"/>
    </source>
</evidence>
<keyword evidence="1" id="KW-0560">Oxidoreductase</keyword>
<gene>
    <name evidence="4" type="ORF">K460DRAFT_397141</name>
</gene>
<dbReference type="PANTHER" id="PTHR30466:SF1">
    <property type="entry name" value="FMN REDUCTASE (NADH) RUTF"/>
    <property type="match status" value="1"/>
</dbReference>
<dbReference type="InterPro" id="IPR012349">
    <property type="entry name" value="Split_barrel_FMN-bd"/>
</dbReference>
<dbReference type="SMART" id="SM00903">
    <property type="entry name" value="Flavin_Reduct"/>
    <property type="match status" value="1"/>
</dbReference>
<dbReference type="InterPro" id="IPR002563">
    <property type="entry name" value="Flavin_Rdtase-like_dom"/>
</dbReference>
<dbReference type="OrthoDB" id="2015405at2759"/>
<dbReference type="PANTHER" id="PTHR30466">
    <property type="entry name" value="FLAVIN REDUCTASE"/>
    <property type="match status" value="1"/>
</dbReference>
<dbReference type="SUPFAM" id="SSF50475">
    <property type="entry name" value="FMN-binding split barrel"/>
    <property type="match status" value="1"/>
</dbReference>
<dbReference type="Gene3D" id="2.30.110.10">
    <property type="entry name" value="Electron Transport, Fmn-binding Protein, Chain A"/>
    <property type="match status" value="1"/>
</dbReference>
<dbReference type="Proteomes" id="UP000800039">
    <property type="component" value="Unassembled WGS sequence"/>
</dbReference>
<evidence type="ECO:0000256" key="2">
    <source>
        <dbReference type="SAM" id="MobiDB-lite"/>
    </source>
</evidence>
<dbReference type="EMBL" id="ML976617">
    <property type="protein sequence ID" value="KAF1843954.1"/>
    <property type="molecule type" value="Genomic_DNA"/>
</dbReference>
<feature type="compositionally biased region" description="Basic and acidic residues" evidence="2">
    <location>
        <begin position="794"/>
        <end position="803"/>
    </location>
</feature>
<feature type="compositionally biased region" description="Polar residues" evidence="2">
    <location>
        <begin position="96"/>
        <end position="108"/>
    </location>
</feature>
<keyword evidence="5" id="KW-1185">Reference proteome</keyword>
<feature type="region of interest" description="Disordered" evidence="2">
    <location>
        <begin position="91"/>
        <end position="125"/>
    </location>
</feature>
<dbReference type="GO" id="GO:0010181">
    <property type="term" value="F:FMN binding"/>
    <property type="evidence" value="ECO:0007669"/>
    <property type="project" value="InterPro"/>
</dbReference>
<protein>
    <recommendedName>
        <fullName evidence="3">Flavin reductase like domain-containing protein</fullName>
    </recommendedName>
</protein>
<feature type="compositionally biased region" description="Acidic residues" evidence="2">
    <location>
        <begin position="112"/>
        <end position="125"/>
    </location>
</feature>
<sequence length="825" mass="93968">MALSQRPASRFFAAFYRWNLHTQPPHSCNFSSRYSAQGRRHPSSSYLRQYHATRLLRQQGQPESQLQCERTVSASGDTQDDATVDTDQIVEGRPATATQEEANTIQQVSSTEGEESPTESFEPDLEQQELKEAVRVLLRKVPSSVAIITVESVDPHTKKHVPMGVAVSSLTSVTLDPPTISFNIKQPSKTLDAIRAANGLFRVHFPGANLGGANVVEHFCRGNHPDAYDLRLKDLKIFVPSDWKDVRATVSRAPQIWNDSICAAMECAVTHEFPVADHVIIAARVGSLEQKTLRDFTIVYVDGKYTRSDSTIAPHGRPKISAQSEGSWSVWDFPLFPGEQERKDYVEHIKTTIKDNPAYLDKPGKEAYRELQLELPYPPSNFGINIFNLLAKCRQDARRKNLPRFKQETMPILFDFYGRLSPSTVDKILNRASQFVREDPSFLSLNYRVFLEHLSVNSGSRDFLPSDIMTSLRAEGLVSEFKSSKRSQGPSSGRNYDIKKLEQVEHQLREHLRTLTYGKALDIRFEDVLRLLGEDTAAATYFKRCRSRLLAESHPQKYNDPKVDIVGEVTQEEARVVLSRVITFLQIRNLFNFRKNINQTPYEMLRVNGVHPTITGMDIEYLFGKIKHLYYSTRFFRDFAGAINNMLEPWFDNTVSWDDLDQRVKNFVKKTPLRATSWSNRDKLAAMGLDWGATVMVPVKNMVKNQQPLNKGLILDTLVAKELKNHYGNGTEEENRGIAKYLKEVYNFDVDSRPIARAAQSSVNRSSSDDLQEAMMSSLNMDRRSGHQNLFRKHSVDQRKQPRQESSSKQSTDTEWTKYSLGENN</sequence>
<dbReference type="Pfam" id="PF01613">
    <property type="entry name" value="Flavin_Reduct"/>
    <property type="match status" value="1"/>
</dbReference>
<proteinExistence type="predicted"/>
<dbReference type="InterPro" id="IPR050268">
    <property type="entry name" value="NADH-dep_flavin_reductase"/>
</dbReference>
<comment type="caution">
    <text evidence="4">The sequence shown here is derived from an EMBL/GenBank/DDBJ whole genome shotgun (WGS) entry which is preliminary data.</text>
</comment>
<dbReference type="GO" id="GO:0042602">
    <property type="term" value="F:riboflavin reductase (NADPH) activity"/>
    <property type="evidence" value="ECO:0007669"/>
    <property type="project" value="TreeGrafter"/>
</dbReference>
<dbReference type="RefSeq" id="XP_040786517.1">
    <property type="nucleotide sequence ID" value="XM_040936143.1"/>
</dbReference>
<feature type="domain" description="Flavin reductase like" evidence="3">
    <location>
        <begin position="138"/>
        <end position="307"/>
    </location>
</feature>